<dbReference type="EMBL" id="CP000838">
    <property type="protein sequence ID" value="ABW31554.1"/>
    <property type="molecule type" value="Genomic_DNA"/>
</dbReference>
<gene>
    <name evidence="1" type="ordered locus">AM1_A0045</name>
</gene>
<accession>A8ZK54</accession>
<evidence type="ECO:0000313" key="1">
    <source>
        <dbReference type="EMBL" id="ABW31554.1"/>
    </source>
</evidence>
<name>A8ZK54_ACAM1</name>
<keyword evidence="2" id="KW-1185">Reference proteome</keyword>
<dbReference type="AlphaFoldDB" id="A8ZK54"/>
<evidence type="ECO:0000313" key="2">
    <source>
        <dbReference type="Proteomes" id="UP000000268"/>
    </source>
</evidence>
<organism evidence="1 2">
    <name type="scientific">Acaryochloris marina (strain MBIC 11017)</name>
    <dbReference type="NCBI Taxonomy" id="329726"/>
    <lineage>
        <taxon>Bacteria</taxon>
        <taxon>Bacillati</taxon>
        <taxon>Cyanobacteriota</taxon>
        <taxon>Cyanophyceae</taxon>
        <taxon>Acaryochloridales</taxon>
        <taxon>Acaryochloridaceae</taxon>
        <taxon>Acaryochloris</taxon>
    </lineage>
</organism>
<keyword evidence="1" id="KW-0614">Plasmid</keyword>
<reference evidence="1 2" key="1">
    <citation type="journal article" date="2008" name="Proc. Natl. Acad. Sci. U.S.A.">
        <title>Niche adaptation and genome expansion in the chlorophyll d-producing cyanobacterium Acaryochloris marina.</title>
        <authorList>
            <person name="Swingley W.D."/>
            <person name="Chen M."/>
            <person name="Cheung P.C."/>
            <person name="Conrad A.L."/>
            <person name="Dejesa L.C."/>
            <person name="Hao J."/>
            <person name="Honchak B.M."/>
            <person name="Karbach L.E."/>
            <person name="Kurdoglu A."/>
            <person name="Lahiri S."/>
            <person name="Mastrian S.D."/>
            <person name="Miyashita H."/>
            <person name="Page L."/>
            <person name="Ramakrishna P."/>
            <person name="Satoh S."/>
            <person name="Sattley W.M."/>
            <person name="Shimada Y."/>
            <person name="Taylor H.L."/>
            <person name="Tomo T."/>
            <person name="Tsuchiya T."/>
            <person name="Wang Z.T."/>
            <person name="Raymond J."/>
            <person name="Mimuro M."/>
            <person name="Blankenship R.E."/>
            <person name="Touchman J.W."/>
        </authorList>
    </citation>
    <scope>NUCLEOTIDE SEQUENCE [LARGE SCALE GENOMIC DNA]</scope>
    <source>
        <strain evidence="2">MBIC 11017</strain>
        <plasmid evidence="2">Plasmid pREB1</plasmid>
    </source>
</reference>
<sequence>MVLGTGLGLRATIGGVIGESSNALKSQYLDCFTIGKV</sequence>
<dbReference type="Proteomes" id="UP000000268">
    <property type="component" value="Plasmid pREB1"/>
</dbReference>
<dbReference type="HOGENOM" id="CLU_3338777_0_0_3"/>
<geneLocation type="plasmid" evidence="1 2">
    <name>pREB1</name>
</geneLocation>
<dbReference type="KEGG" id="amr:AM1_A0045"/>
<protein>
    <submittedName>
        <fullName evidence="1">Uncharacterized protein</fullName>
    </submittedName>
</protein>
<proteinExistence type="predicted"/>